<proteinExistence type="predicted"/>
<dbReference type="AlphaFoldDB" id="A0A5R9IPS6"/>
<dbReference type="EMBL" id="VCBC01000013">
    <property type="protein sequence ID" value="TLU61989.1"/>
    <property type="molecule type" value="Genomic_DNA"/>
</dbReference>
<dbReference type="RefSeq" id="WP_138320522.1">
    <property type="nucleotide sequence ID" value="NZ_VCBC01000013.1"/>
</dbReference>
<dbReference type="Proteomes" id="UP000307790">
    <property type="component" value="Unassembled WGS sequence"/>
</dbReference>
<evidence type="ECO:0008006" key="4">
    <source>
        <dbReference type="Google" id="ProtNLM"/>
    </source>
</evidence>
<evidence type="ECO:0000313" key="2">
    <source>
        <dbReference type="EMBL" id="TLU61989.1"/>
    </source>
</evidence>
<gene>
    <name evidence="2" type="ORF">FE810_13100</name>
</gene>
<feature type="signal peptide" evidence="1">
    <location>
        <begin position="1"/>
        <end position="23"/>
    </location>
</feature>
<sequence length="111" mass="12066">MALKTPKLAIILALVLSPYIAMANASGACSESNFDFVMTKLNGNELADNGLTHEEFSKTDPKPSAVCEIKNDLMSDGLAFTVYKESADTQFYISVYNGVNGSVKYFGPFEH</sequence>
<evidence type="ECO:0000256" key="1">
    <source>
        <dbReference type="SAM" id="SignalP"/>
    </source>
</evidence>
<evidence type="ECO:0000313" key="3">
    <source>
        <dbReference type="Proteomes" id="UP000307790"/>
    </source>
</evidence>
<dbReference type="PROSITE" id="PS51257">
    <property type="entry name" value="PROKAR_LIPOPROTEIN"/>
    <property type="match status" value="1"/>
</dbReference>
<organism evidence="2 3">
    <name type="scientific">Thalassotalea litorea</name>
    <dbReference type="NCBI Taxonomy" id="2020715"/>
    <lineage>
        <taxon>Bacteria</taxon>
        <taxon>Pseudomonadati</taxon>
        <taxon>Pseudomonadota</taxon>
        <taxon>Gammaproteobacteria</taxon>
        <taxon>Alteromonadales</taxon>
        <taxon>Colwelliaceae</taxon>
        <taxon>Thalassotalea</taxon>
    </lineage>
</organism>
<reference evidence="2 3" key="1">
    <citation type="submission" date="2019-05" db="EMBL/GenBank/DDBJ databases">
        <title>Genome sequences of Thalassotalea litorea 1K03283.</title>
        <authorList>
            <person name="Zhang D."/>
        </authorList>
    </citation>
    <scope>NUCLEOTIDE SEQUENCE [LARGE SCALE GENOMIC DNA]</scope>
    <source>
        <strain evidence="2 3">MCCC 1K03283</strain>
    </source>
</reference>
<accession>A0A5R9IPS6</accession>
<keyword evidence="3" id="KW-1185">Reference proteome</keyword>
<dbReference type="OrthoDB" id="6293188at2"/>
<feature type="chain" id="PRO_5024416032" description="DUF3718 domain-containing protein" evidence="1">
    <location>
        <begin position="24"/>
        <end position="111"/>
    </location>
</feature>
<keyword evidence="1" id="KW-0732">Signal</keyword>
<name>A0A5R9IPS6_9GAMM</name>
<comment type="caution">
    <text evidence="2">The sequence shown here is derived from an EMBL/GenBank/DDBJ whole genome shotgun (WGS) entry which is preliminary data.</text>
</comment>
<protein>
    <recommendedName>
        <fullName evidence="4">DUF3718 domain-containing protein</fullName>
    </recommendedName>
</protein>